<reference evidence="2 3" key="1">
    <citation type="journal article" date="2015" name="Genome Biol. Evol.">
        <title>Comparative Genomics of a Bacterivorous Green Alga Reveals Evolutionary Causalities and Consequences of Phago-Mixotrophic Mode of Nutrition.</title>
        <authorList>
            <person name="Burns J.A."/>
            <person name="Paasch A."/>
            <person name="Narechania A."/>
            <person name="Kim E."/>
        </authorList>
    </citation>
    <scope>NUCLEOTIDE SEQUENCE [LARGE SCALE GENOMIC DNA]</scope>
    <source>
        <strain evidence="2 3">PLY_AMNH</strain>
    </source>
</reference>
<dbReference type="EMBL" id="LGRX02003374">
    <property type="protein sequence ID" value="KAK3282323.1"/>
    <property type="molecule type" value="Genomic_DNA"/>
</dbReference>
<protein>
    <submittedName>
        <fullName evidence="2">Uncharacterized protein</fullName>
    </submittedName>
</protein>
<accession>A0AAE0GQS3</accession>
<gene>
    <name evidence="2" type="ORF">CYMTET_9933</name>
</gene>
<keyword evidence="3" id="KW-1185">Reference proteome</keyword>
<evidence type="ECO:0000313" key="3">
    <source>
        <dbReference type="Proteomes" id="UP001190700"/>
    </source>
</evidence>
<organism evidence="2 3">
    <name type="scientific">Cymbomonas tetramitiformis</name>
    <dbReference type="NCBI Taxonomy" id="36881"/>
    <lineage>
        <taxon>Eukaryota</taxon>
        <taxon>Viridiplantae</taxon>
        <taxon>Chlorophyta</taxon>
        <taxon>Pyramimonadophyceae</taxon>
        <taxon>Pyramimonadales</taxon>
        <taxon>Pyramimonadaceae</taxon>
        <taxon>Cymbomonas</taxon>
    </lineage>
</organism>
<evidence type="ECO:0000256" key="1">
    <source>
        <dbReference type="SAM" id="SignalP"/>
    </source>
</evidence>
<dbReference type="PANTHER" id="PTHR36423:SF2">
    <property type="entry name" value="AFR070WP"/>
    <property type="match status" value="1"/>
</dbReference>
<dbReference type="InterPro" id="IPR023389">
    <property type="entry name" value="DOPA-like_sf"/>
</dbReference>
<evidence type="ECO:0000313" key="2">
    <source>
        <dbReference type="EMBL" id="KAK3282323.1"/>
    </source>
</evidence>
<feature type="chain" id="PRO_5041963078" evidence="1">
    <location>
        <begin position="20"/>
        <end position="180"/>
    </location>
</feature>
<dbReference type="Pfam" id="PF08883">
    <property type="entry name" value="DOPA_dioxygen"/>
    <property type="match status" value="1"/>
</dbReference>
<dbReference type="InterPro" id="IPR014980">
    <property type="entry name" value="DOPA_dioxygen"/>
</dbReference>
<keyword evidence="1" id="KW-0732">Signal</keyword>
<feature type="signal peptide" evidence="1">
    <location>
        <begin position="1"/>
        <end position="19"/>
    </location>
</feature>
<dbReference type="Gene3D" id="3.30.70.1240">
    <property type="entry name" value="DOPA-like domains"/>
    <property type="match status" value="1"/>
</dbReference>
<comment type="caution">
    <text evidence="2">The sequence shown here is derived from an EMBL/GenBank/DDBJ whole genome shotgun (WGS) entry which is preliminary data.</text>
</comment>
<dbReference type="SUPFAM" id="SSF143410">
    <property type="entry name" value="DOPA-like"/>
    <property type="match status" value="1"/>
</dbReference>
<dbReference type="PANTHER" id="PTHR36423">
    <property type="entry name" value="AFR070WP"/>
    <property type="match status" value="1"/>
</dbReference>
<dbReference type="Proteomes" id="UP001190700">
    <property type="component" value="Unassembled WGS sequence"/>
</dbReference>
<proteinExistence type="predicted"/>
<name>A0AAE0GQS3_9CHLO</name>
<dbReference type="AlphaFoldDB" id="A0AAE0GQS3"/>
<sequence length="180" mass="19965">MLKAQVALLLLAVLALADAHPHPVRSEKGCTCEPGAKAFESYHIHVLFYADGIEQFSSNSHSSKYARALRSDFIERFNAPECDETKPIFNLTALCAFAVDKTGAGGSANAAPFVTPNFAIFMPVNRYTDVVPWMMANRGDLDFLVHPNTCGFTCSPQDHLLWSVWGGRKWDVRFELPNDN</sequence>